<feature type="region of interest" description="Disordered" evidence="1">
    <location>
        <begin position="166"/>
        <end position="223"/>
    </location>
</feature>
<feature type="compositionally biased region" description="Gly residues" evidence="1">
    <location>
        <begin position="13"/>
        <end position="30"/>
    </location>
</feature>
<feature type="compositionally biased region" description="Pro residues" evidence="1">
    <location>
        <begin position="208"/>
        <end position="223"/>
    </location>
</feature>
<evidence type="ECO:0000313" key="2">
    <source>
        <dbReference type="EMBL" id="GAA5179191.1"/>
    </source>
</evidence>
<accession>A0ABP9RKR8</accession>
<evidence type="ECO:0000313" key="3">
    <source>
        <dbReference type="Proteomes" id="UP001501570"/>
    </source>
</evidence>
<keyword evidence="3" id="KW-1185">Reference proteome</keyword>
<name>A0ABP9RKR8_9ACTN</name>
<comment type="caution">
    <text evidence="2">The sequence shown here is derived from an EMBL/GenBank/DDBJ whole genome shotgun (WGS) entry which is preliminary data.</text>
</comment>
<gene>
    <name evidence="2" type="ORF">GCM10023322_08430</name>
</gene>
<feature type="region of interest" description="Disordered" evidence="1">
    <location>
        <begin position="97"/>
        <end position="117"/>
    </location>
</feature>
<proteinExistence type="predicted"/>
<evidence type="ECO:0000256" key="1">
    <source>
        <dbReference type="SAM" id="MobiDB-lite"/>
    </source>
</evidence>
<protein>
    <submittedName>
        <fullName evidence="2">Uncharacterized protein</fullName>
    </submittedName>
</protein>
<organism evidence="2 3">
    <name type="scientific">Rugosimonospora acidiphila</name>
    <dbReference type="NCBI Taxonomy" id="556531"/>
    <lineage>
        <taxon>Bacteria</taxon>
        <taxon>Bacillati</taxon>
        <taxon>Actinomycetota</taxon>
        <taxon>Actinomycetes</taxon>
        <taxon>Micromonosporales</taxon>
        <taxon>Micromonosporaceae</taxon>
        <taxon>Rugosimonospora</taxon>
    </lineage>
</organism>
<sequence>MGVRTGQGERGGRGGPGAVGGGQEVGGGQGQRHVPGAVQDPGGGLASNAAIPDPPDPVDRGGEVPVGRGVVKYAPVEQVGEHRQRCRTGQPGQLFDAAARRPHPVPDHPGQPPRARPLAIRSAVDPGANRIEPAQSPRLDAELGREAGQLLVDGVHDGRISGGRLRGAVGAGGGVGGDRLDGGQQIDADRAALAGPLRKELPRQPAVPRHPPAVPGPAGHPPG</sequence>
<dbReference type="Proteomes" id="UP001501570">
    <property type="component" value="Unassembled WGS sequence"/>
</dbReference>
<feature type="region of interest" description="Disordered" evidence="1">
    <location>
        <begin position="1"/>
        <end position="66"/>
    </location>
</feature>
<feature type="compositionally biased region" description="Gly residues" evidence="1">
    <location>
        <begin position="166"/>
        <end position="177"/>
    </location>
</feature>
<reference evidence="3" key="1">
    <citation type="journal article" date="2019" name="Int. J. Syst. Evol. Microbiol.">
        <title>The Global Catalogue of Microorganisms (GCM) 10K type strain sequencing project: providing services to taxonomists for standard genome sequencing and annotation.</title>
        <authorList>
            <consortium name="The Broad Institute Genomics Platform"/>
            <consortium name="The Broad Institute Genome Sequencing Center for Infectious Disease"/>
            <person name="Wu L."/>
            <person name="Ma J."/>
        </authorList>
    </citation>
    <scope>NUCLEOTIDE SEQUENCE [LARGE SCALE GENOMIC DNA]</scope>
    <source>
        <strain evidence="3">JCM 18304</strain>
    </source>
</reference>
<dbReference type="EMBL" id="BAABJQ010000002">
    <property type="protein sequence ID" value="GAA5179191.1"/>
    <property type="molecule type" value="Genomic_DNA"/>
</dbReference>